<dbReference type="Gene3D" id="3.30.370.10">
    <property type="entry name" value="Barstar-like"/>
    <property type="match status" value="1"/>
</dbReference>
<dbReference type="AlphaFoldDB" id="A0A3N1L9J4"/>
<evidence type="ECO:0000313" key="3">
    <source>
        <dbReference type="EMBL" id="ROP91383.1"/>
    </source>
</evidence>
<gene>
    <name evidence="3" type="ORF">EDC65_3250</name>
</gene>
<protein>
    <submittedName>
        <fullName evidence="3">Ribonuclease inhibitor</fullName>
    </submittedName>
</protein>
<dbReference type="EMBL" id="RJKX01000014">
    <property type="protein sequence ID" value="ROP91383.1"/>
    <property type="molecule type" value="Genomic_DNA"/>
</dbReference>
<evidence type="ECO:0000259" key="2">
    <source>
        <dbReference type="Pfam" id="PF01337"/>
    </source>
</evidence>
<dbReference type="InterPro" id="IPR035905">
    <property type="entry name" value="Barstar-like_sf"/>
</dbReference>
<dbReference type="InterPro" id="IPR000468">
    <property type="entry name" value="Barstar"/>
</dbReference>
<organism evidence="3 4">
    <name type="scientific">Stella humosa</name>
    <dbReference type="NCBI Taxonomy" id="94"/>
    <lineage>
        <taxon>Bacteria</taxon>
        <taxon>Pseudomonadati</taxon>
        <taxon>Pseudomonadota</taxon>
        <taxon>Alphaproteobacteria</taxon>
        <taxon>Rhodospirillales</taxon>
        <taxon>Stellaceae</taxon>
        <taxon>Stella</taxon>
    </lineage>
</organism>
<evidence type="ECO:0000313" key="4">
    <source>
        <dbReference type="Proteomes" id="UP000278222"/>
    </source>
</evidence>
<accession>A0A3N1L9J4</accession>
<dbReference type="OrthoDB" id="7575400at2"/>
<sequence length="94" mass="10523">MNQPRRVVIEGQAIATLARAWDALAGALDLPAHFGRNLDALHDCLTGDVPGPLVIEWRHWRATEERLGQGVRPMRETLEEAAATRDDLEVRFPD</sequence>
<comment type="caution">
    <text evidence="3">The sequence shown here is derived from an EMBL/GenBank/DDBJ whole genome shotgun (WGS) entry which is preliminary data.</text>
</comment>
<dbReference type="SUPFAM" id="SSF52038">
    <property type="entry name" value="Barstar-related"/>
    <property type="match status" value="1"/>
</dbReference>
<name>A0A3N1L9J4_9PROT</name>
<feature type="domain" description="Barstar (barnase inhibitor)" evidence="2">
    <location>
        <begin position="7"/>
        <end position="89"/>
    </location>
</feature>
<reference evidence="3 4" key="1">
    <citation type="submission" date="2018-11" db="EMBL/GenBank/DDBJ databases">
        <title>Genomic Encyclopedia of Type Strains, Phase IV (KMG-IV): sequencing the most valuable type-strain genomes for metagenomic binning, comparative biology and taxonomic classification.</title>
        <authorList>
            <person name="Goeker M."/>
        </authorList>
    </citation>
    <scope>NUCLEOTIDE SEQUENCE [LARGE SCALE GENOMIC DNA]</scope>
    <source>
        <strain evidence="3 4">DSM 5900</strain>
    </source>
</reference>
<comment type="similarity">
    <text evidence="1">Belongs to the barstar family.</text>
</comment>
<proteinExistence type="inferred from homology"/>
<evidence type="ECO:0000256" key="1">
    <source>
        <dbReference type="ARBA" id="ARBA00006845"/>
    </source>
</evidence>
<dbReference type="Proteomes" id="UP000278222">
    <property type="component" value="Unassembled WGS sequence"/>
</dbReference>
<dbReference type="Pfam" id="PF01337">
    <property type="entry name" value="Barstar"/>
    <property type="match status" value="1"/>
</dbReference>
<keyword evidence="4" id="KW-1185">Reference proteome</keyword>